<dbReference type="Proteomes" id="UP000297299">
    <property type="component" value="Unassembled WGS sequence"/>
</dbReference>
<keyword evidence="2" id="KW-1185">Reference proteome</keyword>
<name>A0A4Y8CPX0_9HELO</name>
<protein>
    <submittedName>
        <fullName evidence="1">Uncharacterized protein</fullName>
    </submittedName>
</protein>
<comment type="caution">
    <text evidence="1">The sequence shown here is derived from an EMBL/GenBank/DDBJ whole genome shotgun (WGS) entry which is preliminary data.</text>
</comment>
<dbReference type="EMBL" id="PHWZ01000405">
    <property type="protein sequence ID" value="TEY41035.1"/>
    <property type="molecule type" value="Genomic_DNA"/>
</dbReference>
<gene>
    <name evidence="1" type="ORF">BOTCAL_0406g00040</name>
</gene>
<reference evidence="1 2" key="1">
    <citation type="submission" date="2017-11" db="EMBL/GenBank/DDBJ databases">
        <title>Comparative genomics of Botrytis spp.</title>
        <authorList>
            <person name="Valero-Jimenez C.A."/>
            <person name="Tapia P."/>
            <person name="Veloso J."/>
            <person name="Silva-Moreno E."/>
            <person name="Staats M."/>
            <person name="Valdes J.H."/>
            <person name="Van Kan J.A.L."/>
        </authorList>
    </citation>
    <scope>NUCLEOTIDE SEQUENCE [LARGE SCALE GENOMIC DNA]</scope>
    <source>
        <strain evidence="1 2">MUCL2830</strain>
    </source>
</reference>
<organism evidence="1 2">
    <name type="scientific">Botryotinia calthae</name>
    <dbReference type="NCBI Taxonomy" id="38488"/>
    <lineage>
        <taxon>Eukaryota</taxon>
        <taxon>Fungi</taxon>
        <taxon>Dikarya</taxon>
        <taxon>Ascomycota</taxon>
        <taxon>Pezizomycotina</taxon>
        <taxon>Leotiomycetes</taxon>
        <taxon>Helotiales</taxon>
        <taxon>Sclerotiniaceae</taxon>
        <taxon>Botryotinia</taxon>
    </lineage>
</organism>
<dbReference type="AlphaFoldDB" id="A0A4Y8CPX0"/>
<accession>A0A4Y8CPX0</accession>
<sequence>MSKLSIQYLIIELPSSPYESLSLETDRTAEYSQLTSGLFYTLYDIKKSSVPTRVWGHVETCSKMKDVVILRGHIVIILSKCIFPNDIYNSQNE</sequence>
<proteinExistence type="predicted"/>
<evidence type="ECO:0000313" key="2">
    <source>
        <dbReference type="Proteomes" id="UP000297299"/>
    </source>
</evidence>
<evidence type="ECO:0000313" key="1">
    <source>
        <dbReference type="EMBL" id="TEY41035.1"/>
    </source>
</evidence>